<evidence type="ECO:0000256" key="2">
    <source>
        <dbReference type="ARBA" id="ARBA00007886"/>
    </source>
</evidence>
<dbReference type="InterPro" id="IPR046953">
    <property type="entry name" value="Spore_GerAC-like_C"/>
</dbReference>
<keyword evidence="5" id="KW-0472">Membrane</keyword>
<proteinExistence type="inferred from homology"/>
<comment type="similarity">
    <text evidence="2">Belongs to the GerABKC lipoprotein family.</text>
</comment>
<evidence type="ECO:0000256" key="7">
    <source>
        <dbReference type="ARBA" id="ARBA00023288"/>
    </source>
</evidence>
<dbReference type="InterPro" id="IPR038501">
    <property type="entry name" value="Spore_GerAC_C_sf"/>
</dbReference>
<dbReference type="Proteomes" id="UP001651880">
    <property type="component" value="Unassembled WGS sequence"/>
</dbReference>
<comment type="subcellular location">
    <subcellularLocation>
        <location evidence="1">Membrane</location>
        <topology evidence="1">Lipid-anchor</topology>
    </subcellularLocation>
</comment>
<evidence type="ECO:0000256" key="6">
    <source>
        <dbReference type="ARBA" id="ARBA00023139"/>
    </source>
</evidence>
<keyword evidence="3" id="KW-0309">Germination</keyword>
<comment type="caution">
    <text evidence="10">The sequence shown here is derived from an EMBL/GenBank/DDBJ whole genome shotgun (WGS) entry which is preliminary data.</text>
</comment>
<dbReference type="PANTHER" id="PTHR35789">
    <property type="entry name" value="SPORE GERMINATION PROTEIN B3"/>
    <property type="match status" value="1"/>
</dbReference>
<accession>A0ABT1NCT7</accession>
<organism evidence="10 11">
    <name type="scientific">Lutispora saccharofermentans</name>
    <dbReference type="NCBI Taxonomy" id="3024236"/>
    <lineage>
        <taxon>Bacteria</taxon>
        <taxon>Bacillati</taxon>
        <taxon>Bacillota</taxon>
        <taxon>Clostridia</taxon>
        <taxon>Lutisporales</taxon>
        <taxon>Lutisporaceae</taxon>
        <taxon>Lutispora</taxon>
    </lineage>
</organism>
<dbReference type="NCBIfam" id="TIGR02887">
    <property type="entry name" value="spore_ger_x_C"/>
    <property type="match status" value="1"/>
</dbReference>
<evidence type="ECO:0000256" key="4">
    <source>
        <dbReference type="ARBA" id="ARBA00022729"/>
    </source>
</evidence>
<protein>
    <submittedName>
        <fullName evidence="10">Ger(X)C family spore germination protein</fullName>
    </submittedName>
</protein>
<gene>
    <name evidence="10" type="ORF">LJD61_05910</name>
</gene>
<evidence type="ECO:0000259" key="9">
    <source>
        <dbReference type="Pfam" id="PF25198"/>
    </source>
</evidence>
<evidence type="ECO:0000256" key="3">
    <source>
        <dbReference type="ARBA" id="ARBA00022544"/>
    </source>
</evidence>
<dbReference type="PROSITE" id="PS51257">
    <property type="entry name" value="PROKAR_LIPOPROTEIN"/>
    <property type="match status" value="1"/>
</dbReference>
<name>A0ABT1NCT7_9FIRM</name>
<dbReference type="Gene3D" id="3.30.300.210">
    <property type="entry name" value="Nutrient germinant receptor protein C, domain 3"/>
    <property type="match status" value="1"/>
</dbReference>
<dbReference type="RefSeq" id="WP_255226599.1">
    <property type="nucleotide sequence ID" value="NZ_JAJEKE010000003.1"/>
</dbReference>
<dbReference type="EMBL" id="JAJEKE010000003">
    <property type="protein sequence ID" value="MCQ1529082.1"/>
    <property type="molecule type" value="Genomic_DNA"/>
</dbReference>
<dbReference type="PANTHER" id="PTHR35789:SF1">
    <property type="entry name" value="SPORE GERMINATION PROTEIN B3"/>
    <property type="match status" value="1"/>
</dbReference>
<evidence type="ECO:0000256" key="1">
    <source>
        <dbReference type="ARBA" id="ARBA00004635"/>
    </source>
</evidence>
<evidence type="ECO:0000259" key="8">
    <source>
        <dbReference type="Pfam" id="PF05504"/>
    </source>
</evidence>
<evidence type="ECO:0000313" key="11">
    <source>
        <dbReference type="Proteomes" id="UP001651880"/>
    </source>
</evidence>
<keyword evidence="4" id="KW-0732">Signal</keyword>
<sequence>MKKRKLISLILLCTIALTGCWDKIEIDERSFVLSLGVDKAPEEAGSPNKYLLTFVNPDTAKAEEGKVLDFVTYDTVAASYNAGVANLLQRFSKVHSYDHTKVLILGEELLKNADLVKDILDAFGRGHQFNSSMLVYMTTGKAADIFKIRPKMRSLLAYYITGIADNEKLVARIGSSTFLEFTKQLADNNGDAVIPDLSPSADGLTTQYLGIMKDYKHTGHLNEIETVAYKWLNGKAKGGVIEISNNTCSYPFTYFTFKRRINLDKVEKGKIYLTYNLETEGSMEEYTIASSLMDEEKLKEFEKKLENIIEMDCKDLIKKMQEEYAVDLLGVREYLYKYHTKLYKSIEKDFEEFFQRDVVINVKADVKIRRIGKSQ</sequence>
<feature type="domain" description="Spore germination protein N-terminal" evidence="9">
    <location>
        <begin position="22"/>
        <end position="197"/>
    </location>
</feature>
<evidence type="ECO:0000313" key="10">
    <source>
        <dbReference type="EMBL" id="MCQ1529082.1"/>
    </source>
</evidence>
<feature type="domain" description="Spore germination GerAC-like C-terminal" evidence="8">
    <location>
        <begin position="210"/>
        <end position="372"/>
    </location>
</feature>
<dbReference type="InterPro" id="IPR008844">
    <property type="entry name" value="Spore_GerAC-like"/>
</dbReference>
<reference evidence="10 11" key="1">
    <citation type="submission" date="2021-10" db="EMBL/GenBank/DDBJ databases">
        <title>Lutispora strain m25 sp. nov., a thermophilic, non-spore-forming bacterium isolated from a lab-scale methanogenic bioreactor digesting anaerobic sludge.</title>
        <authorList>
            <person name="El Houari A."/>
            <person name="Mcdonald J."/>
        </authorList>
    </citation>
    <scope>NUCLEOTIDE SEQUENCE [LARGE SCALE GENOMIC DNA]</scope>
    <source>
        <strain evidence="11">m25</strain>
    </source>
</reference>
<keyword evidence="11" id="KW-1185">Reference proteome</keyword>
<keyword evidence="6" id="KW-0564">Palmitate</keyword>
<keyword evidence="7" id="KW-0449">Lipoprotein</keyword>
<dbReference type="InterPro" id="IPR057336">
    <property type="entry name" value="GerAC_N"/>
</dbReference>
<dbReference type="Pfam" id="PF05504">
    <property type="entry name" value="Spore_GerAC"/>
    <property type="match status" value="1"/>
</dbReference>
<evidence type="ECO:0000256" key="5">
    <source>
        <dbReference type="ARBA" id="ARBA00023136"/>
    </source>
</evidence>
<dbReference type="Pfam" id="PF25198">
    <property type="entry name" value="Spore_GerAC_N"/>
    <property type="match status" value="1"/>
</dbReference>